<gene>
    <name evidence="2" type="ORF">GGR43_004240</name>
</gene>
<dbReference type="Pfam" id="PF13649">
    <property type="entry name" value="Methyltransf_25"/>
    <property type="match status" value="1"/>
</dbReference>
<dbReference type="AlphaFoldDB" id="A0A7W6FRS9"/>
<evidence type="ECO:0000313" key="3">
    <source>
        <dbReference type="Proteomes" id="UP000571950"/>
    </source>
</evidence>
<dbReference type="GO" id="GO:0008168">
    <property type="term" value="F:methyltransferase activity"/>
    <property type="evidence" value="ECO:0007669"/>
    <property type="project" value="UniProtKB-KW"/>
</dbReference>
<evidence type="ECO:0000259" key="1">
    <source>
        <dbReference type="Pfam" id="PF13649"/>
    </source>
</evidence>
<dbReference type="EMBL" id="JACIDT010000025">
    <property type="protein sequence ID" value="MBB3928496.1"/>
    <property type="molecule type" value="Genomic_DNA"/>
</dbReference>
<keyword evidence="3" id="KW-1185">Reference proteome</keyword>
<accession>A0A7W6FRS9</accession>
<comment type="caution">
    <text evidence="2">The sequence shown here is derived from an EMBL/GenBank/DDBJ whole genome shotgun (WGS) entry which is preliminary data.</text>
</comment>
<keyword evidence="2" id="KW-0808">Transferase</keyword>
<evidence type="ECO:0000313" key="2">
    <source>
        <dbReference type="EMBL" id="MBB3928496.1"/>
    </source>
</evidence>
<keyword evidence="2" id="KW-0489">Methyltransferase</keyword>
<dbReference type="Proteomes" id="UP000571950">
    <property type="component" value="Unassembled WGS sequence"/>
</dbReference>
<dbReference type="CDD" id="cd02440">
    <property type="entry name" value="AdoMet_MTases"/>
    <property type="match status" value="1"/>
</dbReference>
<organism evidence="2 3">
    <name type="scientific">Sphingobium jiangsuense</name>
    <dbReference type="NCBI Taxonomy" id="870476"/>
    <lineage>
        <taxon>Bacteria</taxon>
        <taxon>Pseudomonadati</taxon>
        <taxon>Pseudomonadota</taxon>
        <taxon>Alphaproteobacteria</taxon>
        <taxon>Sphingomonadales</taxon>
        <taxon>Sphingomonadaceae</taxon>
        <taxon>Sphingobium</taxon>
    </lineage>
</organism>
<name>A0A7W6FRS9_9SPHN</name>
<dbReference type="InterPro" id="IPR029063">
    <property type="entry name" value="SAM-dependent_MTases_sf"/>
</dbReference>
<proteinExistence type="predicted"/>
<dbReference type="GO" id="GO:0032259">
    <property type="term" value="P:methylation"/>
    <property type="evidence" value="ECO:0007669"/>
    <property type="project" value="UniProtKB-KW"/>
</dbReference>
<protein>
    <submittedName>
        <fullName evidence="2">Phospholipid N-methyltransferase</fullName>
    </submittedName>
</protein>
<reference evidence="2 3" key="1">
    <citation type="submission" date="2020-08" db="EMBL/GenBank/DDBJ databases">
        <title>Genomic Encyclopedia of Type Strains, Phase IV (KMG-IV): sequencing the most valuable type-strain genomes for metagenomic binning, comparative biology and taxonomic classification.</title>
        <authorList>
            <person name="Goeker M."/>
        </authorList>
    </citation>
    <scope>NUCLEOTIDE SEQUENCE [LARGE SCALE GENOMIC DNA]</scope>
    <source>
        <strain evidence="2 3">DSM 26189</strain>
    </source>
</reference>
<sequence length="190" mass="20905">MHSIADHLKFFRQFLRSPKMVGSVIPTSQIVIDHLLAAVDWSATRVFVEYGPGMGTFTRPILDRLGPDARLIAIDTCRDFIDHLGDAIADPRLRLVHGSAADIESILAEEAGGLPADYVISGLPFSTLPPGVGDGIMAATERALAPGGALLIYQYSTFVLPLLRRCFTNIRYRRLWRNVPPCFVFVARKG</sequence>
<feature type="domain" description="Methyltransferase" evidence="1">
    <location>
        <begin position="48"/>
        <end position="148"/>
    </location>
</feature>
<dbReference type="RefSeq" id="WP_188073770.1">
    <property type="nucleotide sequence ID" value="NZ_BSPS01000042.1"/>
</dbReference>
<dbReference type="InterPro" id="IPR041698">
    <property type="entry name" value="Methyltransf_25"/>
</dbReference>
<dbReference type="SUPFAM" id="SSF53335">
    <property type="entry name" value="S-adenosyl-L-methionine-dependent methyltransferases"/>
    <property type="match status" value="1"/>
</dbReference>
<dbReference type="Gene3D" id="3.40.50.150">
    <property type="entry name" value="Vaccinia Virus protein VP39"/>
    <property type="match status" value="1"/>
</dbReference>